<name>A0A9W8E032_9FUNG</name>
<feature type="compositionally biased region" description="Low complexity" evidence="1">
    <location>
        <begin position="87"/>
        <end position="101"/>
    </location>
</feature>
<feature type="compositionally biased region" description="Polar residues" evidence="1">
    <location>
        <begin position="163"/>
        <end position="180"/>
    </location>
</feature>
<gene>
    <name evidence="3" type="ORF">IWQ62_004998</name>
</gene>
<proteinExistence type="predicted"/>
<dbReference type="AlphaFoldDB" id="A0A9W8E032"/>
<protein>
    <submittedName>
        <fullName evidence="3">Uncharacterized protein</fullName>
    </submittedName>
</protein>
<feature type="chain" id="PRO_5040759484" evidence="2">
    <location>
        <begin position="20"/>
        <end position="408"/>
    </location>
</feature>
<organism evidence="3 4">
    <name type="scientific">Dispira parvispora</name>
    <dbReference type="NCBI Taxonomy" id="1520584"/>
    <lineage>
        <taxon>Eukaryota</taxon>
        <taxon>Fungi</taxon>
        <taxon>Fungi incertae sedis</taxon>
        <taxon>Zoopagomycota</taxon>
        <taxon>Kickxellomycotina</taxon>
        <taxon>Dimargaritomycetes</taxon>
        <taxon>Dimargaritales</taxon>
        <taxon>Dimargaritaceae</taxon>
        <taxon>Dispira</taxon>
    </lineage>
</organism>
<reference evidence="3" key="1">
    <citation type="submission" date="2022-07" db="EMBL/GenBank/DDBJ databases">
        <title>Phylogenomic reconstructions and comparative analyses of Kickxellomycotina fungi.</title>
        <authorList>
            <person name="Reynolds N.K."/>
            <person name="Stajich J.E."/>
            <person name="Barry K."/>
            <person name="Grigoriev I.V."/>
            <person name="Crous P."/>
            <person name="Smith M.E."/>
        </authorList>
    </citation>
    <scope>NUCLEOTIDE SEQUENCE</scope>
    <source>
        <strain evidence="3">RSA 1196</strain>
    </source>
</reference>
<dbReference type="Proteomes" id="UP001150925">
    <property type="component" value="Unassembled WGS sequence"/>
</dbReference>
<comment type="caution">
    <text evidence="3">The sequence shown here is derived from an EMBL/GenBank/DDBJ whole genome shotgun (WGS) entry which is preliminary data.</text>
</comment>
<evidence type="ECO:0000256" key="1">
    <source>
        <dbReference type="SAM" id="MobiDB-lite"/>
    </source>
</evidence>
<feature type="compositionally biased region" description="Basic and acidic residues" evidence="1">
    <location>
        <begin position="66"/>
        <end position="77"/>
    </location>
</feature>
<keyword evidence="4" id="KW-1185">Reference proteome</keyword>
<feature type="signal peptide" evidence="2">
    <location>
        <begin position="1"/>
        <end position="19"/>
    </location>
</feature>
<evidence type="ECO:0000313" key="4">
    <source>
        <dbReference type="Proteomes" id="UP001150925"/>
    </source>
</evidence>
<feature type="compositionally biased region" description="Polar residues" evidence="1">
    <location>
        <begin position="284"/>
        <end position="327"/>
    </location>
</feature>
<accession>A0A9W8E032</accession>
<dbReference type="OrthoDB" id="5763107at2759"/>
<evidence type="ECO:0000313" key="3">
    <source>
        <dbReference type="EMBL" id="KAJ1957884.1"/>
    </source>
</evidence>
<feature type="compositionally biased region" description="Polar residues" evidence="1">
    <location>
        <begin position="212"/>
        <end position="221"/>
    </location>
</feature>
<dbReference type="EMBL" id="JANBPY010001870">
    <property type="protein sequence ID" value="KAJ1957884.1"/>
    <property type="molecule type" value="Genomic_DNA"/>
</dbReference>
<feature type="region of interest" description="Disordered" evidence="1">
    <location>
        <begin position="21"/>
        <end position="385"/>
    </location>
</feature>
<feature type="compositionally biased region" description="Basic and acidic residues" evidence="1">
    <location>
        <begin position="183"/>
        <end position="211"/>
    </location>
</feature>
<feature type="compositionally biased region" description="Basic and acidic residues" evidence="1">
    <location>
        <begin position="116"/>
        <end position="131"/>
    </location>
</feature>
<sequence length="408" mass="43843">MKVSVTFLLLAQLAYIVQATPLPPGENPALPGGFPSASATPTADLLNDSFPSPSPVSTGESSSSQKVEKPYDNDHGKPINTSDVENQQPVQPVPTKQTDTPMTNTEEQKNVQSSQKGKEREQVAEAPHHQASEISQTQNKDDSPTINTVEKENSAQHRDLAQEQAQDQGPSAGPSNSNAVYHSEVKIESDSTKKDGESDESQKKIDEKKTQEGSTTAQDLTSAKESHADNGQDKHDETVRDDSDAGTNKRDEMTKKEGEKQGFLQKLLKPFRHSSEESEGHNGATAQVSSFTNTPGQNVPTAQGSSFTNTPGHNGPTAQGSSFTNIPDHSGTKEKSSSPAHTAGHNDDKKELGSSANSPAHHDAKEKLPSSADTPSPYSVDEQAAILHEELKDLEIPIQQFEKVSRKS</sequence>
<feature type="compositionally biased region" description="Polar residues" evidence="1">
    <location>
        <begin position="102"/>
        <end position="115"/>
    </location>
</feature>
<feature type="compositionally biased region" description="Low complexity" evidence="1">
    <location>
        <begin position="55"/>
        <end position="64"/>
    </location>
</feature>
<feature type="compositionally biased region" description="Basic and acidic residues" evidence="1">
    <location>
        <begin position="139"/>
        <end position="161"/>
    </location>
</feature>
<feature type="compositionally biased region" description="Basic and acidic residues" evidence="1">
    <location>
        <begin position="222"/>
        <end position="260"/>
    </location>
</feature>
<keyword evidence="2" id="KW-0732">Signal</keyword>
<evidence type="ECO:0000256" key="2">
    <source>
        <dbReference type="SAM" id="SignalP"/>
    </source>
</evidence>